<evidence type="ECO:0000313" key="2">
    <source>
        <dbReference type="EMBL" id="GEW08472.1"/>
    </source>
</evidence>
<evidence type="ECO:0000256" key="1">
    <source>
        <dbReference type="SAM" id="MobiDB-lite"/>
    </source>
</evidence>
<gene>
    <name evidence="2" type="ORF">Tci_180448</name>
</gene>
<protein>
    <submittedName>
        <fullName evidence="2">Uncharacterized protein</fullName>
    </submittedName>
</protein>
<comment type="caution">
    <text evidence="2">The sequence shown here is derived from an EMBL/GenBank/DDBJ whole genome shotgun (WGS) entry which is preliminary data.</text>
</comment>
<feature type="compositionally biased region" description="Basic and acidic residues" evidence="1">
    <location>
        <begin position="542"/>
        <end position="558"/>
    </location>
</feature>
<reference evidence="2" key="1">
    <citation type="journal article" date="2019" name="Sci. Rep.">
        <title>Draft genome of Tanacetum cinerariifolium, the natural source of mosquito coil.</title>
        <authorList>
            <person name="Yamashiro T."/>
            <person name="Shiraishi A."/>
            <person name="Satake H."/>
            <person name="Nakayama K."/>
        </authorList>
    </citation>
    <scope>NUCLEOTIDE SEQUENCE</scope>
</reference>
<feature type="region of interest" description="Disordered" evidence="1">
    <location>
        <begin position="542"/>
        <end position="564"/>
    </location>
</feature>
<dbReference type="PANTHER" id="PTHR45786:SF74">
    <property type="entry name" value="ATP-DEPENDENT DNA HELICASE"/>
    <property type="match status" value="1"/>
</dbReference>
<proteinExistence type="predicted"/>
<name>A0A699GRZ6_TANCI</name>
<dbReference type="AlphaFoldDB" id="A0A699GRZ6"/>
<accession>A0A699GRZ6</accession>
<dbReference type="PANTHER" id="PTHR45786">
    <property type="entry name" value="DNA BINDING PROTEIN-LIKE"/>
    <property type="match status" value="1"/>
</dbReference>
<sequence>TDEAKPGKVEEVLEVVTAAKLMTEVVTTATPITTATQVPKASAPRKRRGVVIQDPEETPTASVIEHSEVQSKDKGKGILIEEPKPLKVQALIDMDEEFARYKRKGDSLEQKIAKKQRMDEEAYEIKRHLQIVPNDDDDVYTEATPLASKVPAVDYQIHHENNKPYYKIIRAVGTHKLFLSFITLLKNFNREDLETLWKLVKESFESTVPKNFSNDFLINTLKIIFGKPNVKANVWRDQKGIYGLAKIPNRLLVHKQSFSPSGFGFIQGKPFATNAIFPPNCSSMMISMKLLVLDKGTHLWKAMIPNIVSYLFSHLIAKEADVGMNMWNCSMHKGITATGVGIRGKVKLLVALKNPPALLMGLLNGEDPKSQTFMENIRRYNYMFAFTWMTGKQDTTVNKGRGPFCFRISGKNNHVIRDLLPKVGEPPQFGQLYIYDPANEVQTESILRDNESSSSKKDIDLEPMKKIKDMLDKKNPLVKQFRMAGQQIRVGDATVKIRLIGRCDRDGRQHNLPTADEVDALTVEDGYMRDIYLEGITDDTPEDKKRDYTVSKEKRNDQKTVLTL</sequence>
<feature type="non-terminal residue" evidence="2">
    <location>
        <position position="1"/>
    </location>
</feature>
<dbReference type="EMBL" id="BKCJ010044573">
    <property type="protein sequence ID" value="GEW08472.1"/>
    <property type="molecule type" value="Genomic_DNA"/>
</dbReference>
<organism evidence="2">
    <name type="scientific">Tanacetum cinerariifolium</name>
    <name type="common">Dalmatian daisy</name>
    <name type="synonym">Chrysanthemum cinerariifolium</name>
    <dbReference type="NCBI Taxonomy" id="118510"/>
    <lineage>
        <taxon>Eukaryota</taxon>
        <taxon>Viridiplantae</taxon>
        <taxon>Streptophyta</taxon>
        <taxon>Embryophyta</taxon>
        <taxon>Tracheophyta</taxon>
        <taxon>Spermatophyta</taxon>
        <taxon>Magnoliopsida</taxon>
        <taxon>eudicotyledons</taxon>
        <taxon>Gunneridae</taxon>
        <taxon>Pentapetalae</taxon>
        <taxon>asterids</taxon>
        <taxon>campanulids</taxon>
        <taxon>Asterales</taxon>
        <taxon>Asteraceae</taxon>
        <taxon>Asteroideae</taxon>
        <taxon>Anthemideae</taxon>
        <taxon>Anthemidinae</taxon>
        <taxon>Tanacetum</taxon>
    </lineage>
</organism>